<evidence type="ECO:0000259" key="10">
    <source>
        <dbReference type="Pfam" id="PF01975"/>
    </source>
</evidence>
<dbReference type="GO" id="GO:0008253">
    <property type="term" value="F:5'-nucleotidase activity"/>
    <property type="evidence" value="ECO:0007669"/>
    <property type="project" value="UniProtKB-UniRule"/>
</dbReference>
<keyword evidence="6 9" id="KW-0479">Metal-binding</keyword>
<evidence type="ECO:0000256" key="3">
    <source>
        <dbReference type="ARBA" id="ARBA00004496"/>
    </source>
</evidence>
<organism evidence="11">
    <name type="scientific">Candidatus Kentrum sp. MB</name>
    <dbReference type="NCBI Taxonomy" id="2138164"/>
    <lineage>
        <taxon>Bacteria</taxon>
        <taxon>Pseudomonadati</taxon>
        <taxon>Pseudomonadota</taxon>
        <taxon>Gammaproteobacteria</taxon>
        <taxon>Candidatus Kentrum</taxon>
    </lineage>
</organism>
<gene>
    <name evidence="9" type="primary">surE</name>
    <name evidence="11" type="ORF">BECKMB1821G_GA0114241_10405</name>
    <name evidence="13" type="ORF">BECKMB1821H_GA0114242_10315</name>
    <name evidence="12" type="ORF">BECKMB1821I_GA0114274_10315</name>
</gene>
<dbReference type="SUPFAM" id="SSF64167">
    <property type="entry name" value="SurE-like"/>
    <property type="match status" value="1"/>
</dbReference>
<dbReference type="HAMAP" id="MF_00060">
    <property type="entry name" value="SurE"/>
    <property type="match status" value="1"/>
</dbReference>
<feature type="binding site" evidence="9">
    <location>
        <position position="92"/>
    </location>
    <ligand>
        <name>a divalent metal cation</name>
        <dbReference type="ChEBI" id="CHEBI:60240"/>
    </ligand>
</feature>
<dbReference type="FunFam" id="3.40.1210.10:FF:000001">
    <property type="entry name" value="5'/3'-nucleotidase SurE"/>
    <property type="match status" value="1"/>
</dbReference>
<feature type="binding site" evidence="9">
    <location>
        <position position="9"/>
    </location>
    <ligand>
        <name>a divalent metal cation</name>
        <dbReference type="ChEBI" id="CHEBI:60240"/>
    </ligand>
</feature>
<dbReference type="NCBIfam" id="NF001490">
    <property type="entry name" value="PRK00346.1-4"/>
    <property type="match status" value="1"/>
</dbReference>
<keyword evidence="7 9" id="KW-0547">Nucleotide-binding</keyword>
<dbReference type="GO" id="GO:0005737">
    <property type="term" value="C:cytoplasm"/>
    <property type="evidence" value="ECO:0007669"/>
    <property type="project" value="UniProtKB-SubCell"/>
</dbReference>
<evidence type="ECO:0000313" key="13">
    <source>
        <dbReference type="EMBL" id="VFK75756.1"/>
    </source>
</evidence>
<dbReference type="EMBL" id="CAADFQ010000031">
    <property type="protein sequence ID" value="VFK32221.1"/>
    <property type="molecule type" value="Genomic_DNA"/>
</dbReference>
<evidence type="ECO:0000256" key="4">
    <source>
        <dbReference type="ARBA" id="ARBA00011062"/>
    </source>
</evidence>
<comment type="function">
    <text evidence="9">Nucleotidase that shows phosphatase activity on nucleoside 5'-monophosphates.</text>
</comment>
<dbReference type="InterPro" id="IPR002828">
    <property type="entry name" value="SurE-like_Pase/nucleotidase"/>
</dbReference>
<evidence type="ECO:0000256" key="1">
    <source>
        <dbReference type="ARBA" id="ARBA00000815"/>
    </source>
</evidence>
<dbReference type="EC" id="3.1.3.5" evidence="9"/>
<comment type="cofactor">
    <cofactor evidence="2">
        <name>Mg(2+)</name>
        <dbReference type="ChEBI" id="CHEBI:18420"/>
    </cofactor>
</comment>
<protein>
    <recommendedName>
        <fullName evidence="9">5'-nucleotidase SurE</fullName>
        <ecNumber evidence="9">3.1.3.5</ecNumber>
    </recommendedName>
    <alternativeName>
        <fullName evidence="9">Nucleoside 5'-monophosphate phosphohydrolase</fullName>
    </alternativeName>
</protein>
<dbReference type="EMBL" id="CAADGH010000031">
    <property type="protein sequence ID" value="VFK75756.1"/>
    <property type="molecule type" value="Genomic_DNA"/>
</dbReference>
<dbReference type="EMBL" id="CAADFO010000040">
    <property type="protein sequence ID" value="VFK28647.1"/>
    <property type="molecule type" value="Genomic_DNA"/>
</dbReference>
<dbReference type="AlphaFoldDB" id="A0A450XH61"/>
<evidence type="ECO:0000256" key="8">
    <source>
        <dbReference type="ARBA" id="ARBA00022801"/>
    </source>
</evidence>
<evidence type="ECO:0000256" key="6">
    <source>
        <dbReference type="ARBA" id="ARBA00022723"/>
    </source>
</evidence>
<evidence type="ECO:0000256" key="2">
    <source>
        <dbReference type="ARBA" id="ARBA00001946"/>
    </source>
</evidence>
<dbReference type="Pfam" id="PF01975">
    <property type="entry name" value="SurE"/>
    <property type="match status" value="1"/>
</dbReference>
<dbReference type="InterPro" id="IPR030048">
    <property type="entry name" value="SurE"/>
</dbReference>
<comment type="catalytic activity">
    <reaction evidence="1 9">
        <text>a ribonucleoside 5'-phosphate + H2O = a ribonucleoside + phosphate</text>
        <dbReference type="Rhea" id="RHEA:12484"/>
        <dbReference type="ChEBI" id="CHEBI:15377"/>
        <dbReference type="ChEBI" id="CHEBI:18254"/>
        <dbReference type="ChEBI" id="CHEBI:43474"/>
        <dbReference type="ChEBI" id="CHEBI:58043"/>
        <dbReference type="EC" id="3.1.3.5"/>
    </reaction>
</comment>
<proteinExistence type="inferred from homology"/>
<keyword evidence="5 9" id="KW-0963">Cytoplasm</keyword>
<accession>A0A450XH61</accession>
<feature type="binding site" evidence="9">
    <location>
        <position position="40"/>
    </location>
    <ligand>
        <name>a divalent metal cation</name>
        <dbReference type="ChEBI" id="CHEBI:60240"/>
    </ligand>
</feature>
<sequence length="254" mass="27473">MMRILLSNDDGCTAPGLSYLAIGLSSFGKITVVAPDRERSGAGNSLTLDRPLRVTYADNGFIHVDGTPVDCVHLAITGLLDHQPDIVVSGINAEANLGDGVLYSGTVAAAMEGRFLDLPSMAISLVSDRKGPVHFETAVRAVRLLFEQIGQDLVPAGTIFNVNVPDLDWRQIRGFEVTRLGYRSTAEKAVVTTDPRGRTVYWVGSQGLECDAGPGTDFFAVKSKKVSVTPIHADLTRYGALEMMSNWVDKICWF</sequence>
<comment type="similarity">
    <text evidence="4 9">Belongs to the SurE nucleotidase family.</text>
</comment>
<dbReference type="GO" id="GO:0046872">
    <property type="term" value="F:metal ion binding"/>
    <property type="evidence" value="ECO:0007669"/>
    <property type="project" value="UniProtKB-UniRule"/>
</dbReference>
<dbReference type="GO" id="GO:0000166">
    <property type="term" value="F:nucleotide binding"/>
    <property type="evidence" value="ECO:0007669"/>
    <property type="project" value="UniProtKB-KW"/>
</dbReference>
<evidence type="ECO:0000256" key="9">
    <source>
        <dbReference type="HAMAP-Rule" id="MF_00060"/>
    </source>
</evidence>
<comment type="subcellular location">
    <subcellularLocation>
        <location evidence="3 9">Cytoplasm</location>
    </subcellularLocation>
</comment>
<dbReference type="PANTHER" id="PTHR30457">
    <property type="entry name" value="5'-NUCLEOTIDASE SURE"/>
    <property type="match status" value="1"/>
</dbReference>
<feature type="binding site" evidence="9">
    <location>
        <position position="10"/>
    </location>
    <ligand>
        <name>a divalent metal cation</name>
        <dbReference type="ChEBI" id="CHEBI:60240"/>
    </ligand>
</feature>
<evidence type="ECO:0000256" key="5">
    <source>
        <dbReference type="ARBA" id="ARBA00022490"/>
    </source>
</evidence>
<comment type="cofactor">
    <cofactor evidence="9">
        <name>a divalent metal cation</name>
        <dbReference type="ChEBI" id="CHEBI:60240"/>
    </cofactor>
    <text evidence="9">Binds 1 divalent metal cation per subunit.</text>
</comment>
<name>A0A450XH61_9GAMM</name>
<reference evidence="11" key="1">
    <citation type="submission" date="2019-02" db="EMBL/GenBank/DDBJ databases">
        <authorList>
            <person name="Gruber-Vodicka R. H."/>
            <person name="Seah K. B. B."/>
        </authorList>
    </citation>
    <scope>NUCLEOTIDE SEQUENCE</scope>
    <source>
        <strain evidence="11">BECK_BZ197</strain>
        <strain evidence="13">BECK_BZ198</strain>
        <strain evidence="12">BECK_BZ199</strain>
    </source>
</reference>
<dbReference type="NCBIfam" id="NF001489">
    <property type="entry name" value="PRK00346.1-3"/>
    <property type="match status" value="1"/>
</dbReference>
<dbReference type="Gene3D" id="3.40.1210.10">
    <property type="entry name" value="Survival protein SurE-like phosphatase/nucleotidase"/>
    <property type="match status" value="1"/>
</dbReference>
<dbReference type="NCBIfam" id="TIGR00087">
    <property type="entry name" value="surE"/>
    <property type="match status" value="1"/>
</dbReference>
<dbReference type="InterPro" id="IPR036523">
    <property type="entry name" value="SurE-like_sf"/>
</dbReference>
<evidence type="ECO:0000256" key="7">
    <source>
        <dbReference type="ARBA" id="ARBA00022741"/>
    </source>
</evidence>
<evidence type="ECO:0000313" key="12">
    <source>
        <dbReference type="EMBL" id="VFK32221.1"/>
    </source>
</evidence>
<keyword evidence="8 9" id="KW-0378">Hydrolase</keyword>
<dbReference type="GO" id="GO:0004309">
    <property type="term" value="F:exopolyphosphatase activity"/>
    <property type="evidence" value="ECO:0007669"/>
    <property type="project" value="TreeGrafter"/>
</dbReference>
<evidence type="ECO:0000313" key="11">
    <source>
        <dbReference type="EMBL" id="VFK28647.1"/>
    </source>
</evidence>
<dbReference type="GO" id="GO:0008254">
    <property type="term" value="F:3'-nucleotidase activity"/>
    <property type="evidence" value="ECO:0007669"/>
    <property type="project" value="TreeGrafter"/>
</dbReference>
<dbReference type="PANTHER" id="PTHR30457:SF12">
    <property type="entry name" value="5'_3'-NUCLEOTIDASE SURE"/>
    <property type="match status" value="1"/>
</dbReference>
<feature type="domain" description="Survival protein SurE-like phosphatase/nucleotidase" evidence="10">
    <location>
        <begin position="4"/>
        <end position="185"/>
    </location>
</feature>